<dbReference type="Proteomes" id="UP000002402">
    <property type="component" value="Chromosome"/>
</dbReference>
<sequence>MAGLAMMGGGGDTPRSPGHFGEVTSAVVLVNPVINEGSTSSVAPSLWGVVWVGLIALAGLDEETGGCCSISPSPIAG</sequence>
<organism evidence="1 2">
    <name type="scientific">Myxococcus xanthus (strain DK1622)</name>
    <dbReference type="NCBI Taxonomy" id="246197"/>
    <lineage>
        <taxon>Bacteria</taxon>
        <taxon>Pseudomonadati</taxon>
        <taxon>Myxococcota</taxon>
        <taxon>Myxococcia</taxon>
        <taxon>Myxococcales</taxon>
        <taxon>Cystobacterineae</taxon>
        <taxon>Myxococcaceae</taxon>
        <taxon>Myxococcus</taxon>
    </lineage>
</organism>
<dbReference type="KEGG" id="mxa:MXAN_1773"/>
<dbReference type="STRING" id="246197.MXAN_1773"/>
<dbReference type="EnsemblBacteria" id="ABF89707">
    <property type="protein sequence ID" value="ABF89707"/>
    <property type="gene ID" value="MXAN_1773"/>
</dbReference>
<reference evidence="1 2" key="1">
    <citation type="journal article" date="2006" name="Proc. Natl. Acad. Sci. U.S.A.">
        <title>Evolution of sensory complexity recorded in a myxobacterial genome.</title>
        <authorList>
            <person name="Goldman B.S."/>
            <person name="Nierman W.C."/>
            <person name="Kaiser D."/>
            <person name="Slater S.C."/>
            <person name="Durkin A.S."/>
            <person name="Eisen J.A."/>
            <person name="Ronning C.M."/>
            <person name="Barbazuk W.B."/>
            <person name="Blanchard M."/>
            <person name="Field C."/>
            <person name="Halling C."/>
            <person name="Hinkle G."/>
            <person name="Iartchuk O."/>
            <person name="Kim H.S."/>
            <person name="Mackenzie C."/>
            <person name="Madupu R."/>
            <person name="Miller N."/>
            <person name="Shvartsbeyn A."/>
            <person name="Sullivan S.A."/>
            <person name="Vaudin M."/>
            <person name="Wiegand R."/>
            <person name="Kaplan H.B."/>
        </authorList>
    </citation>
    <scope>NUCLEOTIDE SEQUENCE [LARGE SCALE GENOMIC DNA]</scope>
    <source>
        <strain evidence="2">DK1622</strain>
    </source>
</reference>
<dbReference type="HOGENOM" id="CLU_2634389_0_0_7"/>
<keyword evidence="2" id="KW-1185">Reference proteome</keyword>
<gene>
    <name evidence="1" type="ordered locus">MXAN_1773</name>
</gene>
<dbReference type="EMBL" id="CP000113">
    <property type="protein sequence ID" value="ABF89707.1"/>
    <property type="molecule type" value="Genomic_DNA"/>
</dbReference>
<dbReference type="AlphaFoldDB" id="Q1DBF0"/>
<protein>
    <submittedName>
        <fullName evidence="1">Uncharacterized protein</fullName>
    </submittedName>
</protein>
<proteinExistence type="predicted"/>
<evidence type="ECO:0000313" key="1">
    <source>
        <dbReference type="EMBL" id="ABF89707.1"/>
    </source>
</evidence>
<evidence type="ECO:0000313" key="2">
    <source>
        <dbReference type="Proteomes" id="UP000002402"/>
    </source>
</evidence>
<name>Q1DBF0_MYXXD</name>
<accession>Q1DBF0</accession>